<dbReference type="InterPro" id="IPR003785">
    <property type="entry name" value="Creatininase/forma_Hydrolase"/>
</dbReference>
<keyword evidence="4" id="KW-0862">Zinc</keyword>
<evidence type="ECO:0000256" key="4">
    <source>
        <dbReference type="ARBA" id="ARBA00022833"/>
    </source>
</evidence>
<evidence type="ECO:0000256" key="1">
    <source>
        <dbReference type="ARBA" id="ARBA00001947"/>
    </source>
</evidence>
<dbReference type="GO" id="GO:0009231">
    <property type="term" value="P:riboflavin biosynthetic process"/>
    <property type="evidence" value="ECO:0007669"/>
    <property type="project" value="TreeGrafter"/>
</dbReference>
<gene>
    <name evidence="5" type="primary">crnA_3</name>
    <name evidence="5" type="ORF">BN996_02912</name>
</gene>
<accession>A0A0D6JU94</accession>
<dbReference type="GO" id="GO:0016811">
    <property type="term" value="F:hydrolase activity, acting on carbon-nitrogen (but not peptide) bonds, in linear amides"/>
    <property type="evidence" value="ECO:0007669"/>
    <property type="project" value="TreeGrafter"/>
</dbReference>
<dbReference type="Pfam" id="PF02633">
    <property type="entry name" value="Creatininase"/>
    <property type="match status" value="1"/>
</dbReference>
<sequence length="246" mass="27817">MDSTESQSLLAEMTWQEAETAFDEADFVVLPCGATEQHSTHLPTSVDSIRAENLTAELAAAAPEHDLNLLVLPVLPYGYSEHHINYAGTISLGADTYQEIIIDVGRSVQRHGATRFLVANFHGGNIEPHKLALDRLQRDHELDSYYAHWTDFARDQLEARFGTEWGHAGEYETSVIEHYRPDLVRGDRKTPQTKKNRYEVRQYAHFDDLTVEGGLGDPTQSDPEFLEDVIEATTDRILTHLRSELE</sequence>
<dbReference type="SUPFAM" id="SSF102215">
    <property type="entry name" value="Creatininase"/>
    <property type="match status" value="1"/>
</dbReference>
<dbReference type="AlphaFoldDB" id="A0A0D6JU94"/>
<organism evidence="5 6">
    <name type="scientific">Haloferax massiliensis</name>
    <dbReference type="NCBI Taxonomy" id="1476858"/>
    <lineage>
        <taxon>Archaea</taxon>
        <taxon>Methanobacteriati</taxon>
        <taxon>Methanobacteriota</taxon>
        <taxon>Stenosarchaea group</taxon>
        <taxon>Halobacteria</taxon>
        <taxon>Halobacteriales</taxon>
        <taxon>Haloferacaceae</taxon>
        <taxon>Haloferax</taxon>
    </lineage>
</organism>
<dbReference type="GO" id="GO:0046872">
    <property type="term" value="F:metal ion binding"/>
    <property type="evidence" value="ECO:0007669"/>
    <property type="project" value="UniProtKB-KW"/>
</dbReference>
<dbReference type="PANTHER" id="PTHR35005:SF1">
    <property type="entry name" value="2-AMINO-5-FORMYLAMINO-6-RIBOSYLAMINOPYRIMIDIN-4(3H)-ONE 5'-MONOPHOSPHATE DEFORMYLASE"/>
    <property type="match status" value="1"/>
</dbReference>
<protein>
    <submittedName>
        <fullName evidence="5">Creatinine amidohydrolase</fullName>
    </submittedName>
</protein>
<comment type="cofactor">
    <cofactor evidence="1">
        <name>Zn(2+)</name>
        <dbReference type="ChEBI" id="CHEBI:29105"/>
    </cofactor>
</comment>
<evidence type="ECO:0000256" key="2">
    <source>
        <dbReference type="ARBA" id="ARBA00022723"/>
    </source>
</evidence>
<name>A0A0D6JU94_9EURY</name>
<dbReference type="PANTHER" id="PTHR35005">
    <property type="entry name" value="3-DEHYDRO-SCYLLO-INOSOSE HYDROLASE"/>
    <property type="match status" value="1"/>
</dbReference>
<evidence type="ECO:0000313" key="6">
    <source>
        <dbReference type="Proteomes" id="UP000198902"/>
    </source>
</evidence>
<dbReference type="Proteomes" id="UP000198902">
    <property type="component" value="Unassembled WGS sequence"/>
</dbReference>
<proteinExistence type="predicted"/>
<keyword evidence="6" id="KW-1185">Reference proteome</keyword>
<evidence type="ECO:0000256" key="3">
    <source>
        <dbReference type="ARBA" id="ARBA00022801"/>
    </source>
</evidence>
<dbReference type="Gene3D" id="3.40.50.10310">
    <property type="entry name" value="Creatininase"/>
    <property type="match status" value="1"/>
</dbReference>
<evidence type="ECO:0000313" key="5">
    <source>
        <dbReference type="EMBL" id="CQR51965.1"/>
    </source>
</evidence>
<dbReference type="InterPro" id="IPR024087">
    <property type="entry name" value="Creatininase-like_sf"/>
</dbReference>
<keyword evidence="2" id="KW-0479">Metal-binding</keyword>
<reference evidence="6" key="1">
    <citation type="submission" date="2015-03" db="EMBL/GenBank/DDBJ databases">
        <authorList>
            <person name="Urmite Genomes"/>
        </authorList>
    </citation>
    <scope>NUCLEOTIDE SEQUENCE [LARGE SCALE GENOMIC DNA]</scope>
    <source>
        <strain evidence="6">Arc-Hr</strain>
    </source>
</reference>
<keyword evidence="3 5" id="KW-0378">Hydrolase</keyword>
<dbReference type="EMBL" id="CSTE01000003">
    <property type="protein sequence ID" value="CQR51965.1"/>
    <property type="molecule type" value="Genomic_DNA"/>
</dbReference>